<name>A0A9N9FKY9_9GLOM</name>
<keyword evidence="1" id="KW-0472">Membrane</keyword>
<keyword evidence="1" id="KW-1133">Transmembrane helix</keyword>
<dbReference type="AlphaFoldDB" id="A0A9N9FKY9"/>
<keyword evidence="1" id="KW-0812">Transmembrane</keyword>
<evidence type="ECO:0000313" key="2">
    <source>
        <dbReference type="EMBL" id="CAG8544331.1"/>
    </source>
</evidence>
<protein>
    <submittedName>
        <fullName evidence="2">8422_t:CDS:1</fullName>
    </submittedName>
</protein>
<feature type="transmembrane region" description="Helical" evidence="1">
    <location>
        <begin position="21"/>
        <end position="39"/>
    </location>
</feature>
<evidence type="ECO:0000256" key="1">
    <source>
        <dbReference type="SAM" id="Phobius"/>
    </source>
</evidence>
<comment type="caution">
    <text evidence="2">The sequence shown here is derived from an EMBL/GenBank/DDBJ whole genome shotgun (WGS) entry which is preliminary data.</text>
</comment>
<dbReference type="Proteomes" id="UP000789831">
    <property type="component" value="Unassembled WGS sequence"/>
</dbReference>
<keyword evidence="3" id="KW-1185">Reference proteome</keyword>
<organism evidence="2 3">
    <name type="scientific">Ambispora gerdemannii</name>
    <dbReference type="NCBI Taxonomy" id="144530"/>
    <lineage>
        <taxon>Eukaryota</taxon>
        <taxon>Fungi</taxon>
        <taxon>Fungi incertae sedis</taxon>
        <taxon>Mucoromycota</taxon>
        <taxon>Glomeromycotina</taxon>
        <taxon>Glomeromycetes</taxon>
        <taxon>Archaeosporales</taxon>
        <taxon>Ambisporaceae</taxon>
        <taxon>Ambispora</taxon>
    </lineage>
</organism>
<dbReference type="EMBL" id="CAJVPL010000974">
    <property type="protein sequence ID" value="CAG8544331.1"/>
    <property type="molecule type" value="Genomic_DNA"/>
</dbReference>
<accession>A0A9N9FKY9</accession>
<gene>
    <name evidence="2" type="ORF">AGERDE_LOCUS6345</name>
</gene>
<sequence>MEDNTINYIDMRERKRDVHQIINKGLFLNMVLALFSPLVKRPDLCQ</sequence>
<reference evidence="2" key="1">
    <citation type="submission" date="2021-06" db="EMBL/GenBank/DDBJ databases">
        <authorList>
            <person name="Kallberg Y."/>
            <person name="Tangrot J."/>
            <person name="Rosling A."/>
        </authorList>
    </citation>
    <scope>NUCLEOTIDE SEQUENCE</scope>
    <source>
        <strain evidence="2">MT106</strain>
    </source>
</reference>
<evidence type="ECO:0000313" key="3">
    <source>
        <dbReference type="Proteomes" id="UP000789831"/>
    </source>
</evidence>
<proteinExistence type="predicted"/>